<dbReference type="PANTHER" id="PTHR45841:SF1">
    <property type="entry name" value="MRNA TURNOVER PROTEIN 4 HOMOLOG"/>
    <property type="match status" value="1"/>
</dbReference>
<comment type="subcellular location">
    <subcellularLocation>
        <location evidence="5">Cytoplasm</location>
    </subcellularLocation>
    <subcellularLocation>
        <location evidence="5">Nucleus</location>
        <location evidence="5">Nucleolus</location>
    </subcellularLocation>
</comment>
<dbReference type="KEGG" id="ovi:T265_11531"/>
<dbReference type="SUPFAM" id="SSF160369">
    <property type="entry name" value="Ribosomal protein L10-like"/>
    <property type="match status" value="1"/>
</dbReference>
<keyword evidence="5" id="KW-0690">Ribosome biogenesis</keyword>
<protein>
    <recommendedName>
        <fullName evidence="5">Ribosome assembly factor mrt4</fullName>
    </recommendedName>
</protein>
<keyword evidence="8" id="KW-1185">Reference proteome</keyword>
<dbReference type="GO" id="GO:0000027">
    <property type="term" value="P:ribosomal large subunit assembly"/>
    <property type="evidence" value="ECO:0007669"/>
    <property type="project" value="InterPro"/>
</dbReference>
<dbReference type="InterPro" id="IPR001790">
    <property type="entry name" value="Ribosomal_uL10"/>
</dbReference>
<dbReference type="InterPro" id="IPR043164">
    <property type="entry name" value="Ribosomal_uL10-like_insert_sf"/>
</dbReference>
<dbReference type="Gene3D" id="3.90.105.20">
    <property type="match status" value="1"/>
</dbReference>
<proteinExistence type="inferred from homology"/>
<reference evidence="7 8" key="1">
    <citation type="submission" date="2013-11" db="EMBL/GenBank/DDBJ databases">
        <title>Opisthorchis viverrini - life in the bile duct.</title>
        <authorList>
            <person name="Young N.D."/>
            <person name="Nagarajan N."/>
            <person name="Lin S.J."/>
            <person name="Korhonen P.K."/>
            <person name="Jex A.R."/>
            <person name="Hall R.S."/>
            <person name="Safavi-Hemami H."/>
            <person name="Kaewkong W."/>
            <person name="Bertrand D."/>
            <person name="Gao S."/>
            <person name="Seet Q."/>
            <person name="Wongkham S."/>
            <person name="Teh B.T."/>
            <person name="Wongkham C."/>
            <person name="Intapan P.M."/>
            <person name="Maleewong W."/>
            <person name="Yang X."/>
            <person name="Hu M."/>
            <person name="Wang Z."/>
            <person name="Hofmann A."/>
            <person name="Sternberg P.W."/>
            <person name="Tan P."/>
            <person name="Wang J."/>
            <person name="Gasser R.B."/>
        </authorList>
    </citation>
    <scope>NUCLEOTIDE SEQUENCE [LARGE SCALE GENOMIC DNA]</scope>
</reference>
<dbReference type="InterPro" id="IPR051742">
    <property type="entry name" value="Ribosome_Assembly_uL10"/>
</dbReference>
<dbReference type="Pfam" id="PF17777">
    <property type="entry name" value="RL10P_insert"/>
    <property type="match status" value="1"/>
</dbReference>
<dbReference type="FunFam" id="3.90.105.20:FF:000003">
    <property type="entry name" value="Ribosome assembly factor mrt4"/>
    <property type="match status" value="1"/>
</dbReference>
<evidence type="ECO:0000256" key="2">
    <source>
        <dbReference type="ARBA" id="ARBA00008889"/>
    </source>
</evidence>
<dbReference type="InterPro" id="IPR043141">
    <property type="entry name" value="Ribosomal_uL10-like_sf"/>
</dbReference>
<evidence type="ECO:0000256" key="3">
    <source>
        <dbReference type="ARBA" id="ARBA00022490"/>
    </source>
</evidence>
<dbReference type="AlphaFoldDB" id="A0A074Z971"/>
<comment type="similarity">
    <text evidence="2 5">Belongs to the universal ribosomal protein uL10 family.</text>
</comment>
<sequence length="278" mass="31627">MTSSPTPFFHLCLSGERQPLNDKNKTDPGNLDKSLDPVYQSIRRYIDSYNRAYVITFNNPRNQKINELRHYLKDGQIIFGKNKVTILALGKRSGKALRPHLDELSKFIRGQCALLLTNLSVQELREKFDALRSSEFARPGVRAPQTVTLAAGPCHKFAHTLEPYLRELGLPVKLVRGIVTLEEDYIVCRRDQELTPEQCRVLKLFELQLSEFRVAIIAFWSEEEGVLEVSDSDSRQMITSLAPAVRVTCQKLDDGQYYFIPEVVPDEPEDALMTDGGQ</sequence>
<dbReference type="EMBL" id="KL597140">
    <property type="protein sequence ID" value="KER19780.1"/>
    <property type="molecule type" value="Genomic_DNA"/>
</dbReference>
<dbReference type="GO" id="GO:0030687">
    <property type="term" value="C:preribosome, large subunit precursor"/>
    <property type="evidence" value="ECO:0007669"/>
    <property type="project" value="TreeGrafter"/>
</dbReference>
<dbReference type="GO" id="GO:0005730">
    <property type="term" value="C:nucleolus"/>
    <property type="evidence" value="ECO:0007669"/>
    <property type="project" value="UniProtKB-SubCell"/>
</dbReference>
<evidence type="ECO:0000256" key="5">
    <source>
        <dbReference type="RuleBase" id="RU364039"/>
    </source>
</evidence>
<dbReference type="Proteomes" id="UP000054324">
    <property type="component" value="Unassembled WGS sequence"/>
</dbReference>
<keyword evidence="4 5" id="KW-0539">Nucleus</keyword>
<name>A0A074Z971_OPIVI</name>
<dbReference type="GeneID" id="20325699"/>
<evidence type="ECO:0000259" key="6">
    <source>
        <dbReference type="Pfam" id="PF17777"/>
    </source>
</evidence>
<dbReference type="STRING" id="6198.A0A074Z971"/>
<dbReference type="CDD" id="cd05796">
    <property type="entry name" value="Ribosomal_P0_like"/>
    <property type="match status" value="1"/>
</dbReference>
<evidence type="ECO:0000256" key="4">
    <source>
        <dbReference type="ARBA" id="ARBA00023242"/>
    </source>
</evidence>
<evidence type="ECO:0000313" key="8">
    <source>
        <dbReference type="Proteomes" id="UP000054324"/>
    </source>
</evidence>
<evidence type="ECO:0000313" key="7">
    <source>
        <dbReference type="EMBL" id="KER19780.1"/>
    </source>
</evidence>
<dbReference type="Gene3D" id="3.30.70.1730">
    <property type="match status" value="1"/>
</dbReference>
<feature type="domain" description="Large ribosomal subunit protein uL10-like insertion" evidence="6">
    <location>
        <begin position="137"/>
        <end position="206"/>
    </location>
</feature>
<comment type="subunit">
    <text evidence="5">Associates with the pre-60S ribosomal particle.</text>
</comment>
<dbReference type="CTD" id="20325699"/>
<dbReference type="InterPro" id="IPR040637">
    <property type="entry name" value="Ribosomal_uL10-like_insert"/>
</dbReference>
<keyword evidence="3 5" id="KW-0963">Cytoplasm</keyword>
<gene>
    <name evidence="7" type="ORF">T265_11531</name>
</gene>
<dbReference type="OrthoDB" id="10262308at2759"/>
<dbReference type="PANTHER" id="PTHR45841">
    <property type="entry name" value="MRNA TURNOVER PROTEIN 4 MRTO4"/>
    <property type="match status" value="1"/>
</dbReference>
<dbReference type="GO" id="GO:0006364">
    <property type="term" value="P:rRNA processing"/>
    <property type="evidence" value="ECO:0007669"/>
    <property type="project" value="TreeGrafter"/>
</dbReference>
<dbReference type="GO" id="GO:0000956">
    <property type="term" value="P:nuclear-transcribed mRNA catabolic process"/>
    <property type="evidence" value="ECO:0007669"/>
    <property type="project" value="TreeGrafter"/>
</dbReference>
<dbReference type="RefSeq" id="XP_009176474.1">
    <property type="nucleotide sequence ID" value="XM_009178210.1"/>
</dbReference>
<evidence type="ECO:0000256" key="1">
    <source>
        <dbReference type="ARBA" id="ARBA00004046"/>
    </source>
</evidence>
<dbReference type="GO" id="GO:0005737">
    <property type="term" value="C:cytoplasm"/>
    <property type="evidence" value="ECO:0007669"/>
    <property type="project" value="UniProtKB-SubCell"/>
</dbReference>
<dbReference type="GO" id="GO:0003723">
    <property type="term" value="F:RNA binding"/>
    <property type="evidence" value="ECO:0007669"/>
    <property type="project" value="TreeGrafter"/>
</dbReference>
<accession>A0A074Z971</accession>
<dbReference type="Pfam" id="PF00466">
    <property type="entry name" value="Ribosomal_L10"/>
    <property type="match status" value="1"/>
</dbReference>
<comment type="function">
    <text evidence="1 5">Component of the ribosome assembly machinery. Nuclear paralog of the ribosomal protein P0, it binds pre-60S subunits at an early stage of assembly in the nucleolus, and is replaced by P0 in cytoplasmic pre-60S subunits and mature 80S ribosomes.</text>
</comment>
<organism evidence="7 8">
    <name type="scientific">Opisthorchis viverrini</name>
    <name type="common">Southeast Asian liver fluke</name>
    <dbReference type="NCBI Taxonomy" id="6198"/>
    <lineage>
        <taxon>Eukaryota</taxon>
        <taxon>Metazoa</taxon>
        <taxon>Spiralia</taxon>
        <taxon>Lophotrochozoa</taxon>
        <taxon>Platyhelminthes</taxon>
        <taxon>Trematoda</taxon>
        <taxon>Digenea</taxon>
        <taxon>Opisthorchiida</taxon>
        <taxon>Opisthorchiata</taxon>
        <taxon>Opisthorchiidae</taxon>
        <taxon>Opisthorchis</taxon>
    </lineage>
</organism>
<dbReference type="InterPro" id="IPR033867">
    <property type="entry name" value="Mrt4"/>
</dbReference>